<proteinExistence type="predicted"/>
<dbReference type="EMBL" id="WHUW01000049">
    <property type="protein sequence ID" value="KAF8431513.1"/>
    <property type="molecule type" value="Genomic_DNA"/>
</dbReference>
<accession>A0AAD4BJ42</accession>
<keyword evidence="2" id="KW-1185">Reference proteome</keyword>
<organism evidence="1 2">
    <name type="scientific">Boletus edulis BED1</name>
    <dbReference type="NCBI Taxonomy" id="1328754"/>
    <lineage>
        <taxon>Eukaryota</taxon>
        <taxon>Fungi</taxon>
        <taxon>Dikarya</taxon>
        <taxon>Basidiomycota</taxon>
        <taxon>Agaricomycotina</taxon>
        <taxon>Agaricomycetes</taxon>
        <taxon>Agaricomycetidae</taxon>
        <taxon>Boletales</taxon>
        <taxon>Boletineae</taxon>
        <taxon>Boletaceae</taxon>
        <taxon>Boletoideae</taxon>
        <taxon>Boletus</taxon>
    </lineage>
</organism>
<sequence>MALCIVVKHTLLDSDIVEADRLLCEYCTELIQLPHDIGTFLYEQLNKVLKSFKPNNHLGGGLEMTFFTKFHCMSQSSHLMYSLLQHGANSFPVEVVEIMLKSSCEEHGMVVGLAALSRDLDEKHIDSNKEYALSP</sequence>
<dbReference type="AlphaFoldDB" id="A0AAD4BJ42"/>
<dbReference type="Proteomes" id="UP001194468">
    <property type="component" value="Unassembled WGS sequence"/>
</dbReference>
<gene>
    <name evidence="1" type="ORF">L210DRAFT_961386</name>
</gene>
<reference evidence="1" key="2">
    <citation type="journal article" date="2020" name="Nat. Commun.">
        <title>Large-scale genome sequencing of mycorrhizal fungi provides insights into the early evolution of symbiotic traits.</title>
        <authorList>
            <person name="Miyauchi S."/>
            <person name="Kiss E."/>
            <person name="Kuo A."/>
            <person name="Drula E."/>
            <person name="Kohler A."/>
            <person name="Sanchez-Garcia M."/>
            <person name="Morin E."/>
            <person name="Andreopoulos B."/>
            <person name="Barry K.W."/>
            <person name="Bonito G."/>
            <person name="Buee M."/>
            <person name="Carver A."/>
            <person name="Chen C."/>
            <person name="Cichocki N."/>
            <person name="Clum A."/>
            <person name="Culley D."/>
            <person name="Crous P.W."/>
            <person name="Fauchery L."/>
            <person name="Girlanda M."/>
            <person name="Hayes R.D."/>
            <person name="Keri Z."/>
            <person name="LaButti K."/>
            <person name="Lipzen A."/>
            <person name="Lombard V."/>
            <person name="Magnuson J."/>
            <person name="Maillard F."/>
            <person name="Murat C."/>
            <person name="Nolan M."/>
            <person name="Ohm R.A."/>
            <person name="Pangilinan J."/>
            <person name="Pereira M.F."/>
            <person name="Perotto S."/>
            <person name="Peter M."/>
            <person name="Pfister S."/>
            <person name="Riley R."/>
            <person name="Sitrit Y."/>
            <person name="Stielow J.B."/>
            <person name="Szollosi G."/>
            <person name="Zifcakova L."/>
            <person name="Stursova M."/>
            <person name="Spatafora J.W."/>
            <person name="Tedersoo L."/>
            <person name="Vaario L.M."/>
            <person name="Yamada A."/>
            <person name="Yan M."/>
            <person name="Wang P."/>
            <person name="Xu J."/>
            <person name="Bruns T."/>
            <person name="Baldrian P."/>
            <person name="Vilgalys R."/>
            <person name="Dunand C."/>
            <person name="Henrissat B."/>
            <person name="Grigoriev I.V."/>
            <person name="Hibbett D."/>
            <person name="Nagy L.G."/>
            <person name="Martin F.M."/>
        </authorList>
    </citation>
    <scope>NUCLEOTIDE SEQUENCE</scope>
    <source>
        <strain evidence="1">BED1</strain>
    </source>
</reference>
<comment type="caution">
    <text evidence="1">The sequence shown here is derived from an EMBL/GenBank/DDBJ whole genome shotgun (WGS) entry which is preliminary data.</text>
</comment>
<protein>
    <submittedName>
        <fullName evidence="1">Uncharacterized protein</fullName>
    </submittedName>
</protein>
<evidence type="ECO:0000313" key="2">
    <source>
        <dbReference type="Proteomes" id="UP001194468"/>
    </source>
</evidence>
<reference evidence="1" key="1">
    <citation type="submission" date="2019-10" db="EMBL/GenBank/DDBJ databases">
        <authorList>
            <consortium name="DOE Joint Genome Institute"/>
            <person name="Kuo A."/>
            <person name="Miyauchi S."/>
            <person name="Kiss E."/>
            <person name="Drula E."/>
            <person name="Kohler A."/>
            <person name="Sanchez-Garcia M."/>
            <person name="Andreopoulos B."/>
            <person name="Barry K.W."/>
            <person name="Bonito G."/>
            <person name="Buee M."/>
            <person name="Carver A."/>
            <person name="Chen C."/>
            <person name="Cichocki N."/>
            <person name="Clum A."/>
            <person name="Culley D."/>
            <person name="Crous P.W."/>
            <person name="Fauchery L."/>
            <person name="Girlanda M."/>
            <person name="Hayes R."/>
            <person name="Keri Z."/>
            <person name="LaButti K."/>
            <person name="Lipzen A."/>
            <person name="Lombard V."/>
            <person name="Magnuson J."/>
            <person name="Maillard F."/>
            <person name="Morin E."/>
            <person name="Murat C."/>
            <person name="Nolan M."/>
            <person name="Ohm R."/>
            <person name="Pangilinan J."/>
            <person name="Pereira M."/>
            <person name="Perotto S."/>
            <person name="Peter M."/>
            <person name="Riley R."/>
            <person name="Sitrit Y."/>
            <person name="Stielow B."/>
            <person name="Szollosi G."/>
            <person name="Zifcakova L."/>
            <person name="Stursova M."/>
            <person name="Spatafora J.W."/>
            <person name="Tedersoo L."/>
            <person name="Vaario L.-M."/>
            <person name="Yamada A."/>
            <person name="Yan M."/>
            <person name="Wang P."/>
            <person name="Xu J."/>
            <person name="Bruns T."/>
            <person name="Baldrian P."/>
            <person name="Vilgalys R."/>
            <person name="Henrissat B."/>
            <person name="Grigoriev I.V."/>
            <person name="Hibbett D."/>
            <person name="Nagy L.G."/>
            <person name="Martin F.M."/>
        </authorList>
    </citation>
    <scope>NUCLEOTIDE SEQUENCE</scope>
    <source>
        <strain evidence="1">BED1</strain>
    </source>
</reference>
<name>A0AAD4BJ42_BOLED</name>
<evidence type="ECO:0000313" key="1">
    <source>
        <dbReference type="EMBL" id="KAF8431513.1"/>
    </source>
</evidence>